<protein>
    <recommendedName>
        <fullName evidence="2">Nephrocystin 3-like N-terminal domain-containing protein</fullName>
    </recommendedName>
</protein>
<evidence type="ECO:0000259" key="2">
    <source>
        <dbReference type="Pfam" id="PF24883"/>
    </source>
</evidence>
<reference evidence="4" key="2">
    <citation type="submission" date="2015-01" db="EMBL/GenBank/DDBJ databases">
        <title>Evolutionary Origins and Diversification of the Mycorrhizal Mutualists.</title>
        <authorList>
            <consortium name="DOE Joint Genome Institute"/>
            <consortium name="Mycorrhizal Genomics Consortium"/>
            <person name="Kohler A."/>
            <person name="Kuo A."/>
            <person name="Nagy L.G."/>
            <person name="Floudas D."/>
            <person name="Copeland A."/>
            <person name="Barry K.W."/>
            <person name="Cichocki N."/>
            <person name="Veneault-Fourrey C."/>
            <person name="LaButti K."/>
            <person name="Lindquist E.A."/>
            <person name="Lipzen A."/>
            <person name="Lundell T."/>
            <person name="Morin E."/>
            <person name="Murat C."/>
            <person name="Riley R."/>
            <person name="Ohm R."/>
            <person name="Sun H."/>
            <person name="Tunlid A."/>
            <person name="Henrissat B."/>
            <person name="Grigoriev I.V."/>
            <person name="Hibbett D.S."/>
            <person name="Martin F."/>
        </authorList>
    </citation>
    <scope>NUCLEOTIDE SEQUENCE [LARGE SCALE GENOMIC DNA]</scope>
    <source>
        <strain evidence="4">LaAM-08-1</strain>
    </source>
</reference>
<dbReference type="InterPro" id="IPR056884">
    <property type="entry name" value="NPHP3-like_N"/>
</dbReference>
<keyword evidence="1" id="KW-0677">Repeat</keyword>
<dbReference type="STRING" id="1095629.A0A0C9X6R7"/>
<dbReference type="EMBL" id="KN838545">
    <property type="protein sequence ID" value="KIK07885.1"/>
    <property type="molecule type" value="Genomic_DNA"/>
</dbReference>
<name>A0A0C9X6R7_9AGAR</name>
<dbReference type="Proteomes" id="UP000054477">
    <property type="component" value="Unassembled WGS sequence"/>
</dbReference>
<feature type="domain" description="Nephrocystin 3-like N-terminal" evidence="2">
    <location>
        <begin position="2"/>
        <end position="82"/>
    </location>
</feature>
<dbReference type="Pfam" id="PF24883">
    <property type="entry name" value="NPHP3_N"/>
    <property type="match status" value="1"/>
</dbReference>
<keyword evidence="4" id="KW-1185">Reference proteome</keyword>
<dbReference type="AlphaFoldDB" id="A0A0C9X6R7"/>
<feature type="non-terminal residue" evidence="3">
    <location>
        <position position="1"/>
    </location>
</feature>
<dbReference type="OrthoDB" id="3045137at2759"/>
<reference evidence="3 4" key="1">
    <citation type="submission" date="2014-04" db="EMBL/GenBank/DDBJ databases">
        <authorList>
            <consortium name="DOE Joint Genome Institute"/>
            <person name="Kuo A."/>
            <person name="Kohler A."/>
            <person name="Nagy L.G."/>
            <person name="Floudas D."/>
            <person name="Copeland A."/>
            <person name="Barry K.W."/>
            <person name="Cichocki N."/>
            <person name="Veneault-Fourrey C."/>
            <person name="LaButti K."/>
            <person name="Lindquist E.A."/>
            <person name="Lipzen A."/>
            <person name="Lundell T."/>
            <person name="Morin E."/>
            <person name="Murat C."/>
            <person name="Sun H."/>
            <person name="Tunlid A."/>
            <person name="Henrissat B."/>
            <person name="Grigoriev I.V."/>
            <person name="Hibbett D.S."/>
            <person name="Martin F."/>
            <person name="Nordberg H.P."/>
            <person name="Cantor M.N."/>
            <person name="Hua S.X."/>
        </authorList>
    </citation>
    <scope>NUCLEOTIDE SEQUENCE [LARGE SCALE GENOMIC DNA]</scope>
    <source>
        <strain evidence="3 4">LaAM-08-1</strain>
    </source>
</reference>
<gene>
    <name evidence="3" type="ORF">K443DRAFT_622391</name>
</gene>
<evidence type="ECO:0000313" key="4">
    <source>
        <dbReference type="Proteomes" id="UP000054477"/>
    </source>
</evidence>
<dbReference type="HOGENOM" id="CLU_2078601_0_0_1"/>
<evidence type="ECO:0000256" key="1">
    <source>
        <dbReference type="ARBA" id="ARBA00022737"/>
    </source>
</evidence>
<organism evidence="3 4">
    <name type="scientific">Laccaria amethystina LaAM-08-1</name>
    <dbReference type="NCBI Taxonomy" id="1095629"/>
    <lineage>
        <taxon>Eukaryota</taxon>
        <taxon>Fungi</taxon>
        <taxon>Dikarya</taxon>
        <taxon>Basidiomycota</taxon>
        <taxon>Agaricomycotina</taxon>
        <taxon>Agaricomycetes</taxon>
        <taxon>Agaricomycetidae</taxon>
        <taxon>Agaricales</taxon>
        <taxon>Agaricineae</taxon>
        <taxon>Hydnangiaceae</taxon>
        <taxon>Laccaria</taxon>
    </lineage>
</organism>
<accession>A0A0C9X6R7</accession>
<proteinExistence type="predicted"/>
<evidence type="ECO:0000313" key="3">
    <source>
        <dbReference type="EMBL" id="KIK07885.1"/>
    </source>
</evidence>
<sequence length="118" mass="13200">ATLAQTIAEHYAAKGRLLGSFFFLRGAGERSHISCLIPTLAHQISLSVPAAKPSLEQALRHEPALLEPSVSLARKFQKLIIDPTHSTTFKILSSEGFLLLMLWMNVMTRLRWQPSLMF</sequence>